<dbReference type="PANTHER" id="PTHR13030:SF8">
    <property type="entry name" value="ADP-RIBOSE PYROPHOSPHATASE, MITOCHONDRIAL"/>
    <property type="match status" value="1"/>
</dbReference>
<reference evidence="1" key="1">
    <citation type="journal article" date="2014" name="Nat. Genet.">
        <title>Genome and transcriptome of the porcine whipworm Trichuris suis.</title>
        <authorList>
            <person name="Jex A.R."/>
            <person name="Nejsum P."/>
            <person name="Schwarz E.M."/>
            <person name="Hu L."/>
            <person name="Young N.D."/>
            <person name="Hall R.S."/>
            <person name="Korhonen P.K."/>
            <person name="Liao S."/>
            <person name="Thamsborg S."/>
            <person name="Xia J."/>
            <person name="Xu P."/>
            <person name="Wang S."/>
            <person name="Scheerlinck J.P."/>
            <person name="Hofmann A."/>
            <person name="Sternberg P.W."/>
            <person name="Wang J."/>
            <person name="Gasser R.B."/>
        </authorList>
    </citation>
    <scope>NUCLEOTIDE SEQUENCE [LARGE SCALE GENOMIC DNA]</scope>
    <source>
        <strain evidence="1">DCEP-RM93F</strain>
    </source>
</reference>
<protein>
    <submittedName>
        <fullName evidence="1">Uncharacterized protein</fullName>
    </submittedName>
</protein>
<dbReference type="Pfam" id="PF25969">
    <property type="entry name" value="NUDT9_N"/>
    <property type="match status" value="1"/>
</dbReference>
<evidence type="ECO:0000313" key="1">
    <source>
        <dbReference type="EMBL" id="KFD70030.1"/>
    </source>
</evidence>
<dbReference type="Proteomes" id="UP000030758">
    <property type="component" value="Unassembled WGS sequence"/>
</dbReference>
<dbReference type="InterPro" id="IPR039989">
    <property type="entry name" value="NUDT9"/>
</dbReference>
<accession>A0A085NKN4</accession>
<dbReference type="Gene3D" id="3.90.79.10">
    <property type="entry name" value="Nucleoside Triphosphate Pyrophosphohydrolase"/>
    <property type="match status" value="1"/>
</dbReference>
<dbReference type="AlphaFoldDB" id="A0A085NKN4"/>
<gene>
    <name evidence="1" type="ORF">M514_08989</name>
</gene>
<dbReference type="EMBL" id="KL367491">
    <property type="protein sequence ID" value="KFD70030.1"/>
    <property type="molecule type" value="Genomic_DNA"/>
</dbReference>
<dbReference type="PANTHER" id="PTHR13030">
    <property type="entry name" value="NUDIX HYDROLASE"/>
    <property type="match status" value="1"/>
</dbReference>
<organism evidence="1">
    <name type="scientific">Trichuris suis</name>
    <name type="common">pig whipworm</name>
    <dbReference type="NCBI Taxonomy" id="68888"/>
    <lineage>
        <taxon>Eukaryota</taxon>
        <taxon>Metazoa</taxon>
        <taxon>Ecdysozoa</taxon>
        <taxon>Nematoda</taxon>
        <taxon>Enoplea</taxon>
        <taxon>Dorylaimia</taxon>
        <taxon>Trichinellida</taxon>
        <taxon>Trichuridae</taxon>
        <taxon>Trichuris</taxon>
    </lineage>
</organism>
<name>A0A085NKN4_9BILA</name>
<dbReference type="GO" id="GO:0047631">
    <property type="term" value="F:ADP-ribose diphosphatase activity"/>
    <property type="evidence" value="ECO:0007669"/>
    <property type="project" value="InterPro"/>
</dbReference>
<sequence length="238" mass="27335">LKFNQKDGYVQRRSIFGKYEVTESNVPLNPLGRTGLSGRGLLPRYGPNHLVIVILRRISVCEQYAVTQDGARYELGMFPSVSGFTYKLFQAFVDDPYSEIVPTKLMNAMSKSLKDFSKKTSDKIIAQAIKKRKLLYWGPAVDNRNTDNAWVEQIIWKISDRALPLLGLMDFSDEEDFKIKWKCMSKAMVARKIKIARKRSYQTAAKDAYRRWVLLKNAVHNKRLIFNQTATSSLLGNE</sequence>
<proteinExistence type="predicted"/>
<feature type="non-terminal residue" evidence="1">
    <location>
        <position position="1"/>
    </location>
</feature>